<dbReference type="Proteomes" id="UP000017973">
    <property type="component" value="Unassembled WGS sequence"/>
</dbReference>
<dbReference type="EMBL" id="AYJU01000015">
    <property type="protein sequence ID" value="EST54668.1"/>
    <property type="molecule type" value="Genomic_DNA"/>
</dbReference>
<evidence type="ECO:0000313" key="3">
    <source>
        <dbReference type="Proteomes" id="UP000017973"/>
    </source>
</evidence>
<proteinExistence type="predicted"/>
<accession>V6MGY8</accession>
<dbReference type="STRING" id="1408254.T458_08945"/>
<dbReference type="OrthoDB" id="1705981at2"/>
<dbReference type="HOGENOM" id="CLU_703473_0_0_9"/>
<dbReference type="PATRIC" id="fig|1408254.3.peg.1768"/>
<gene>
    <name evidence="2" type="ORF">T458_08945</name>
</gene>
<keyword evidence="1" id="KW-1133">Transmembrane helix</keyword>
<dbReference type="eggNOG" id="ENOG502Z7PC">
    <property type="taxonomic scope" value="Bacteria"/>
</dbReference>
<evidence type="ECO:0000313" key="2">
    <source>
        <dbReference type="EMBL" id="EST54668.1"/>
    </source>
</evidence>
<feature type="transmembrane region" description="Helical" evidence="1">
    <location>
        <begin position="47"/>
        <end position="71"/>
    </location>
</feature>
<name>V6MGY8_9BACL</name>
<comment type="caution">
    <text evidence="2">The sequence shown here is derived from an EMBL/GenBank/DDBJ whole genome shotgun (WGS) entry which is preliminary data.</text>
</comment>
<reference evidence="2 3" key="1">
    <citation type="journal article" date="2014" name="Genome Announc.">
        <title>Draft Genome Sequence of Brevibacillus panacihumi Strain W25, a Halotolerant Hydrocarbon-Degrading Bacterium.</title>
        <authorList>
            <person name="Wang X."/>
            <person name="Jin D."/>
            <person name="Zhou L."/>
            <person name="Wu L."/>
            <person name="An W."/>
            <person name="Chen Y."/>
            <person name="Zhao L."/>
        </authorList>
    </citation>
    <scope>NUCLEOTIDE SEQUENCE [LARGE SCALE GENOMIC DNA]</scope>
    <source>
        <strain evidence="2 3">W25</strain>
    </source>
</reference>
<dbReference type="RefSeq" id="WP_023555770.1">
    <property type="nucleotide sequence ID" value="NZ_KI629782.1"/>
</dbReference>
<sequence>MNDSEKWERMLKQALAAPGEPEEKLNQSILNRAEERNSMNRVYRKRISAGVMVAALTLVMSVTAIAATQFFSSDQVAVQLGEKMLAKAFESKDAIEINQSAVSGDYKFTLHGIVSGAGLKELNDSNSTNEIHPERTYAVVSIARQDGRPMPRTSDPEYGEESFFISPLIKGLKPWQVNIASMKGGYSEVVLDGIQYRLIECDGVEMFADRGVYLAISSGSPFYNSEAFAFNESTGEVTTKSDYKGVSLLMDLPLNKAKADPAKAETYLKELLKEPESGTKADPAEEELVNQIEDLKKRLADGKVIPESVKEVTYDKQGRINYEYDGWNVKLSPETLFAEGQTGFSDSVQFSEADGHYLGLQFHKDEKGVITGMVIDLK</sequence>
<evidence type="ECO:0008006" key="4">
    <source>
        <dbReference type="Google" id="ProtNLM"/>
    </source>
</evidence>
<keyword evidence="1" id="KW-0812">Transmembrane</keyword>
<protein>
    <recommendedName>
        <fullName evidence="4">DUF4179 domain-containing protein</fullName>
    </recommendedName>
</protein>
<dbReference type="AlphaFoldDB" id="V6MGY8"/>
<evidence type="ECO:0000256" key="1">
    <source>
        <dbReference type="SAM" id="Phobius"/>
    </source>
</evidence>
<organism evidence="2 3">
    <name type="scientific">Brevibacillus panacihumi W25</name>
    <dbReference type="NCBI Taxonomy" id="1408254"/>
    <lineage>
        <taxon>Bacteria</taxon>
        <taxon>Bacillati</taxon>
        <taxon>Bacillota</taxon>
        <taxon>Bacilli</taxon>
        <taxon>Bacillales</taxon>
        <taxon>Paenibacillaceae</taxon>
        <taxon>Brevibacillus</taxon>
    </lineage>
</organism>
<keyword evidence="3" id="KW-1185">Reference proteome</keyword>
<keyword evidence="1" id="KW-0472">Membrane</keyword>